<name>A0ABU1FM65_9MICO</name>
<keyword evidence="3" id="KW-0812">Transmembrane</keyword>
<accession>A0ABU1FM65</accession>
<feature type="transmembrane region" description="Helical" evidence="3">
    <location>
        <begin position="1159"/>
        <end position="1179"/>
    </location>
</feature>
<feature type="transmembrane region" description="Helical" evidence="3">
    <location>
        <begin position="1095"/>
        <end position="1115"/>
    </location>
</feature>
<keyword evidence="6" id="KW-1185">Reference proteome</keyword>
<proteinExistence type="predicted"/>
<evidence type="ECO:0000256" key="3">
    <source>
        <dbReference type="SAM" id="Phobius"/>
    </source>
</evidence>
<keyword evidence="3" id="KW-0472">Membrane</keyword>
<dbReference type="Pfam" id="PF01734">
    <property type="entry name" value="Patatin"/>
    <property type="match status" value="1"/>
</dbReference>
<evidence type="ECO:0000256" key="1">
    <source>
        <dbReference type="ARBA" id="ARBA00023098"/>
    </source>
</evidence>
<feature type="transmembrane region" description="Helical" evidence="3">
    <location>
        <begin position="1019"/>
        <end position="1036"/>
    </location>
</feature>
<gene>
    <name evidence="5" type="ORF">RH861_10415</name>
</gene>
<feature type="active site" description="Proton acceptor" evidence="2">
    <location>
        <position position="326"/>
    </location>
</feature>
<dbReference type="Proteomes" id="UP001260072">
    <property type="component" value="Unassembled WGS sequence"/>
</dbReference>
<dbReference type="InterPro" id="IPR024282">
    <property type="entry name" value="DUF3376"/>
</dbReference>
<evidence type="ECO:0000256" key="2">
    <source>
        <dbReference type="PROSITE-ProRule" id="PRU01161"/>
    </source>
</evidence>
<evidence type="ECO:0000259" key="4">
    <source>
        <dbReference type="PROSITE" id="PS51635"/>
    </source>
</evidence>
<dbReference type="InterPro" id="IPR002641">
    <property type="entry name" value="PNPLA_dom"/>
</dbReference>
<dbReference type="InterPro" id="IPR016035">
    <property type="entry name" value="Acyl_Trfase/lysoPLipase"/>
</dbReference>
<feature type="transmembrane region" description="Helical" evidence="3">
    <location>
        <begin position="941"/>
        <end position="963"/>
    </location>
</feature>
<evidence type="ECO:0000313" key="5">
    <source>
        <dbReference type="EMBL" id="MDR5692471.1"/>
    </source>
</evidence>
<feature type="transmembrane region" description="Helical" evidence="3">
    <location>
        <begin position="1127"/>
        <end position="1147"/>
    </location>
</feature>
<reference evidence="6" key="1">
    <citation type="submission" date="2023-07" db="EMBL/GenBank/DDBJ databases">
        <title>Description of three actinobacteria isolated from air of manufacturing shop in a pharmaceutical factory.</title>
        <authorList>
            <person name="Zhang D.-F."/>
        </authorList>
    </citation>
    <scope>NUCLEOTIDE SEQUENCE [LARGE SCALE GENOMIC DNA]</scope>
    <source>
        <strain evidence="6">CCTCC AB 2011122</strain>
    </source>
</reference>
<dbReference type="EMBL" id="JAVKGS010000003">
    <property type="protein sequence ID" value="MDR5692471.1"/>
    <property type="molecule type" value="Genomic_DNA"/>
</dbReference>
<feature type="active site" description="Nucleophile" evidence="2">
    <location>
        <position position="128"/>
    </location>
</feature>
<feature type="short sequence motif" description="GXSXG" evidence="2">
    <location>
        <begin position="126"/>
        <end position="130"/>
    </location>
</feature>
<comment type="caution">
    <text evidence="5">The sequence shown here is derived from an EMBL/GenBank/DDBJ whole genome shotgun (WGS) entry which is preliminary data.</text>
</comment>
<feature type="short sequence motif" description="DGA/G" evidence="2">
    <location>
        <begin position="326"/>
        <end position="328"/>
    </location>
</feature>
<keyword evidence="1 2" id="KW-0443">Lipid metabolism</keyword>
<feature type="transmembrane region" description="Helical" evidence="3">
    <location>
        <begin position="1056"/>
        <end position="1075"/>
    </location>
</feature>
<organism evidence="5 6">
    <name type="scientific">Agromyces indicus</name>
    <dbReference type="NCBI Taxonomy" id="758919"/>
    <lineage>
        <taxon>Bacteria</taxon>
        <taxon>Bacillati</taxon>
        <taxon>Actinomycetota</taxon>
        <taxon>Actinomycetes</taxon>
        <taxon>Micrococcales</taxon>
        <taxon>Microbacteriaceae</taxon>
        <taxon>Agromyces</taxon>
    </lineage>
</organism>
<keyword evidence="2" id="KW-0378">Hydrolase</keyword>
<dbReference type="PROSITE" id="PS51635">
    <property type="entry name" value="PNPLA"/>
    <property type="match status" value="1"/>
</dbReference>
<dbReference type="Gene3D" id="3.40.1090.10">
    <property type="entry name" value="Cytosolic phospholipase A2 catalytic domain"/>
    <property type="match status" value="1"/>
</dbReference>
<sequence>MVPNRSAVTESERPVKLVVVEADKRIKDLLKTTEHLGAVPSFNRTMRVALAMRGGVSLAVWIGGAVAELDLLRRIRLYDRDGETIAFVPEAKGRPLTPPVLARLQAYAELLDAAGYDRVEFDLLAGASAGGLNAVVYAVAQRAGTGLDRLLNTWGEVGGFWQLLHPPGARGVVALMQGEGYFRPEVLKTLKDFYHSEERHPDLVAPYTSVDLSATLIDADDEYEEDANEGRGHFRFVGTPGHLLDNRIPDKHDGVDETQLDDDEASLSRLALAARSTSSLAGGFEPAEIDSWGGAAGDPDDATARGMRFAFAAHRDQPGTPYRIVDGAVFDNVPIERALRSARSRASERRADRVMVFLDPEPDPPVGGATEWDADASRFFRALRAMFTKQMRSESVAREVAELERFNAERLVAAARLDGAAPLIASAEWTPAAVQERQAAYVQALGADLADHLSTTISTPSLWQLGSSLPTRRRYRPIPRGRLAALGPALRRRFSTLGVADTAKVAKSPLALADAANCVLGWARALETMPEREGGRQALQLEAVRTKAYTALTEAIGLRDERTARVLEATERTAVRGTTPDAAEIDRWIDVWLASGRVADTAAQWKELDTAVALLRIASLGVEAEARAGKRTLSPAWVASAWRPLASTTLSAVDLPPLYHSAGIPAALSHVRYWAIGVDEEPADPGGFATLVAERRVGVLGRGVRAAGRPVAQVAAEVRAAAEHPVVDRQTKLAGYGFGNFFGFLAREWRINDWWWGRLDASAGIARFFASLKPETVRTDAAVRLLQDAVLAQADEADREERREADASDAAAAPAVASVAGAVAEPTRLSPLEPVSPDAGSPGDDARARRTRLRAGTDTVLNLAPAYRFAIASRTVRLLVRVLVQPGSTAGRVLAQTVLTLLRPLLVAVPAVVDPPRLALLAGFVAAAAWPLTWSEITPPSVGWVIVVAAVTVVAVVSIWAAVTAVQRRWRAIAAALGGPLGDEAETARVMARRRALVMAGVATASVVPLVIALLQGNLLLIVLCVGVTAVLGAVARRLAGSARRSAIPGRDRRTIAMVVVFGLLGGVLPLTQYVLDLADTLPEWLAPDERWNLLVLSVAAIAATLTLTVGWLRIGRNRREIAATRGVNWASVTVVAVAVAALASWLASEYATGGGVELLADTIAAGVFVLAWAGVVWWMPELVRETPPVEDRVQRASLT</sequence>
<evidence type="ECO:0000313" key="6">
    <source>
        <dbReference type="Proteomes" id="UP001260072"/>
    </source>
</evidence>
<comment type="caution">
    <text evidence="2">Lacks conserved residue(s) required for the propagation of feature annotation.</text>
</comment>
<dbReference type="SUPFAM" id="SSF52151">
    <property type="entry name" value="FabD/lysophospholipase-like"/>
    <property type="match status" value="1"/>
</dbReference>
<dbReference type="Pfam" id="PF11856">
    <property type="entry name" value="DUF3376"/>
    <property type="match status" value="1"/>
</dbReference>
<protein>
    <submittedName>
        <fullName evidence="5">DUF3376 domain-containing protein</fullName>
    </submittedName>
</protein>
<feature type="domain" description="PNPLA" evidence="4">
    <location>
        <begin position="50"/>
        <end position="339"/>
    </location>
</feature>
<keyword evidence="3" id="KW-1133">Transmembrane helix</keyword>
<feature type="transmembrane region" description="Helical" evidence="3">
    <location>
        <begin position="996"/>
        <end position="1013"/>
    </location>
</feature>
<keyword evidence="2" id="KW-0442">Lipid degradation</keyword>
<dbReference type="RefSeq" id="WP_310520930.1">
    <property type="nucleotide sequence ID" value="NZ_BAABBS010000001.1"/>
</dbReference>